<sequence length="89" mass="9992">MASKFSAELEPIIMDKLKIAPEDRIDIRLFLEKDSILEKVTLELEAKGLVITDTQEGPDVIIRGNTAIKNLSKIEAVAEVDRIEHDHPL</sequence>
<evidence type="ECO:0000313" key="1">
    <source>
        <dbReference type="EMBL" id="AKB51246.1"/>
    </source>
</evidence>
<name>A0A0E3LLG8_METBA</name>
<protein>
    <submittedName>
        <fullName evidence="1">Uncharacterized protein</fullName>
    </submittedName>
</protein>
<dbReference type="PATRIC" id="fig|1434109.4.peg.2554"/>
<dbReference type="HOGENOM" id="CLU_2433921_0_0_2"/>
<dbReference type="GeneID" id="24823506"/>
<accession>A0A0E3LLG8</accession>
<reference evidence="1 2" key="1">
    <citation type="submission" date="2014-07" db="EMBL/GenBank/DDBJ databases">
        <title>Methanogenic archaea and the global carbon cycle.</title>
        <authorList>
            <person name="Henriksen J.R."/>
            <person name="Luke J."/>
            <person name="Reinhart S."/>
            <person name="Benedict M.N."/>
            <person name="Youngblut N.D."/>
            <person name="Metcalf M.E."/>
            <person name="Whitaker R.J."/>
            <person name="Metcalf W.W."/>
        </authorList>
    </citation>
    <scope>NUCLEOTIDE SEQUENCE [LARGE SCALE GENOMIC DNA]</scope>
    <source>
        <strain evidence="1 2">Wiesmoor</strain>
    </source>
</reference>
<dbReference type="EMBL" id="CP009526">
    <property type="protein sequence ID" value="AKB51246.1"/>
    <property type="molecule type" value="Genomic_DNA"/>
</dbReference>
<proteinExistence type="predicted"/>
<organism evidence="1 2">
    <name type="scientific">Methanosarcina barkeri str. Wiesmoor</name>
    <dbReference type="NCBI Taxonomy" id="1434109"/>
    <lineage>
        <taxon>Archaea</taxon>
        <taxon>Methanobacteriati</taxon>
        <taxon>Methanobacteriota</taxon>
        <taxon>Stenosarchaea group</taxon>
        <taxon>Methanomicrobia</taxon>
        <taxon>Methanosarcinales</taxon>
        <taxon>Methanosarcinaceae</taxon>
        <taxon>Methanosarcina</taxon>
    </lineage>
</organism>
<gene>
    <name evidence="1" type="ORF">MSBRW_1993</name>
</gene>
<dbReference type="AlphaFoldDB" id="A0A0E3LLG8"/>
<dbReference type="Proteomes" id="UP000033038">
    <property type="component" value="Chromosome"/>
</dbReference>
<dbReference type="RefSeq" id="WP_011307676.1">
    <property type="nucleotide sequence ID" value="NZ_CP009526.1"/>
</dbReference>
<dbReference type="KEGG" id="mbw:MSBRW_1993"/>
<evidence type="ECO:0000313" key="2">
    <source>
        <dbReference type="Proteomes" id="UP000033038"/>
    </source>
</evidence>